<name>A0ABT8MY84_9BACL</name>
<protein>
    <submittedName>
        <fullName evidence="1">Uncharacterized protein</fullName>
    </submittedName>
</protein>
<organism evidence="1 2">
    <name type="scientific">Planococcus shixiaomingii</name>
    <dbReference type="NCBI Taxonomy" id="3058393"/>
    <lineage>
        <taxon>Bacteria</taxon>
        <taxon>Bacillati</taxon>
        <taxon>Bacillota</taxon>
        <taxon>Bacilli</taxon>
        <taxon>Bacillales</taxon>
        <taxon>Caryophanaceae</taxon>
        <taxon>Planococcus</taxon>
    </lineage>
</organism>
<accession>A0ABT8MY84</accession>
<comment type="caution">
    <text evidence="1">The sequence shown here is derived from an EMBL/GenBank/DDBJ whole genome shotgun (WGS) entry which is preliminary data.</text>
</comment>
<dbReference type="RefSeq" id="WP_300988305.1">
    <property type="nucleotide sequence ID" value="NZ_CP129236.1"/>
</dbReference>
<evidence type="ECO:0000313" key="2">
    <source>
        <dbReference type="Proteomes" id="UP001172055"/>
    </source>
</evidence>
<dbReference type="Proteomes" id="UP001172055">
    <property type="component" value="Unassembled WGS sequence"/>
</dbReference>
<dbReference type="EMBL" id="JAUJWV010000001">
    <property type="protein sequence ID" value="MDN7240602.1"/>
    <property type="molecule type" value="Genomic_DNA"/>
</dbReference>
<reference evidence="1 2" key="1">
    <citation type="submission" date="2023-06" db="EMBL/GenBank/DDBJ databases">
        <title>Novel species in genus Planococcus.</title>
        <authorList>
            <person name="Ning S."/>
        </authorList>
    </citation>
    <scope>NUCLEOTIDE SEQUENCE [LARGE SCALE GENOMIC DNA]</scope>
    <source>
        <strain evidence="1 2">N028</strain>
    </source>
</reference>
<sequence>MFTWNHIDWGENINRGLTNNGFPFCEIEIKGWNDNQNYSDLEKLIAIKVIKTPLFTKVKVNYLHPDARNNFCARKLANETKKYLIHTLKN</sequence>
<keyword evidence="2" id="KW-1185">Reference proteome</keyword>
<gene>
    <name evidence="1" type="ORF">QWY14_02320</name>
</gene>
<proteinExistence type="predicted"/>
<evidence type="ECO:0000313" key="1">
    <source>
        <dbReference type="EMBL" id="MDN7240602.1"/>
    </source>
</evidence>